<dbReference type="SMART" id="SM00256">
    <property type="entry name" value="FBOX"/>
    <property type="match status" value="1"/>
</dbReference>
<dbReference type="AlphaFoldDB" id="A0A8K0W3Z8"/>
<dbReference type="Proteomes" id="UP000813461">
    <property type="component" value="Unassembled WGS sequence"/>
</dbReference>
<dbReference type="EMBL" id="JAGMVJ010000001">
    <property type="protein sequence ID" value="KAH7094403.1"/>
    <property type="molecule type" value="Genomic_DNA"/>
</dbReference>
<feature type="domain" description="F-box" evidence="1">
    <location>
        <begin position="1"/>
        <end position="47"/>
    </location>
</feature>
<keyword evidence="3" id="KW-1185">Reference proteome</keyword>
<reference evidence="2" key="1">
    <citation type="journal article" date="2021" name="Nat. Commun.">
        <title>Genetic determinants of endophytism in the Arabidopsis root mycobiome.</title>
        <authorList>
            <person name="Mesny F."/>
            <person name="Miyauchi S."/>
            <person name="Thiergart T."/>
            <person name="Pickel B."/>
            <person name="Atanasova L."/>
            <person name="Karlsson M."/>
            <person name="Huettel B."/>
            <person name="Barry K.W."/>
            <person name="Haridas S."/>
            <person name="Chen C."/>
            <person name="Bauer D."/>
            <person name="Andreopoulos W."/>
            <person name="Pangilinan J."/>
            <person name="LaButti K."/>
            <person name="Riley R."/>
            <person name="Lipzen A."/>
            <person name="Clum A."/>
            <person name="Drula E."/>
            <person name="Henrissat B."/>
            <person name="Kohler A."/>
            <person name="Grigoriev I.V."/>
            <person name="Martin F.M."/>
            <person name="Hacquard S."/>
        </authorList>
    </citation>
    <scope>NUCLEOTIDE SEQUENCE</scope>
    <source>
        <strain evidence="2">MPI-SDFR-AT-0120</strain>
    </source>
</reference>
<dbReference type="Gene3D" id="1.20.1280.50">
    <property type="match status" value="1"/>
</dbReference>
<dbReference type="InterPro" id="IPR036047">
    <property type="entry name" value="F-box-like_dom_sf"/>
</dbReference>
<dbReference type="InterPro" id="IPR001810">
    <property type="entry name" value="F-box_dom"/>
</dbReference>
<dbReference type="CDD" id="cd09917">
    <property type="entry name" value="F-box_SF"/>
    <property type="match status" value="1"/>
</dbReference>
<dbReference type="PROSITE" id="PS50181">
    <property type="entry name" value="FBOX"/>
    <property type="match status" value="1"/>
</dbReference>
<proteinExistence type="predicted"/>
<evidence type="ECO:0000259" key="1">
    <source>
        <dbReference type="PROSITE" id="PS50181"/>
    </source>
</evidence>
<gene>
    <name evidence="2" type="ORF">FB567DRAFT_2635</name>
</gene>
<evidence type="ECO:0000313" key="3">
    <source>
        <dbReference type="Proteomes" id="UP000813461"/>
    </source>
</evidence>
<organism evidence="2 3">
    <name type="scientific">Paraphoma chrysanthemicola</name>
    <dbReference type="NCBI Taxonomy" id="798071"/>
    <lineage>
        <taxon>Eukaryota</taxon>
        <taxon>Fungi</taxon>
        <taxon>Dikarya</taxon>
        <taxon>Ascomycota</taxon>
        <taxon>Pezizomycotina</taxon>
        <taxon>Dothideomycetes</taxon>
        <taxon>Pleosporomycetidae</taxon>
        <taxon>Pleosporales</taxon>
        <taxon>Pleosporineae</taxon>
        <taxon>Phaeosphaeriaceae</taxon>
        <taxon>Paraphoma</taxon>
    </lineage>
</organism>
<dbReference type="SUPFAM" id="SSF81383">
    <property type="entry name" value="F-box domain"/>
    <property type="match status" value="1"/>
</dbReference>
<sequence length="454" mass="51516">MAHLSSLPNELLQHIATFLPFSDLLRLNIVCHRLNHICNDRLVLQSVATYGHYSINGAVQFIFRKFAQHQRVGMPLEQLQWTESEALVGRSSSIRSIKEAAHASEQCTYAALADSDDWTLKSTTEENGFDISNFLPVLLALHHPATLAFEPDKFLQVHGRLSDKPVEGKSLSSLGRLMFGRSSRSAKLSPDEDRHLVDFVNINFTIACITLQRLSTTWDPNNVIRLFEQYFFPDGAEHGASVTEDTMKCLCDRSPEYGVNKTTVSIEQASSLILPMVFGLASQFGAIDHPGDLPKPLKMPFRSYMDIPSISKDFALEFKTCHYSKMTDPTFLAGRWLGYYSDQRRFRMRPCHANFDPPMCDIRMVVCQPSSHDRISNNVSTIIDRRSRGVDSHGEFTLEGRICADGTVNIVKKYIVAGWSWTWTAHVTPFGIVGIWGNNRYFGGYFWIWKEDWC</sequence>
<accession>A0A8K0W3Z8</accession>
<comment type="caution">
    <text evidence="2">The sequence shown here is derived from an EMBL/GenBank/DDBJ whole genome shotgun (WGS) entry which is preliminary data.</text>
</comment>
<dbReference type="Pfam" id="PF12937">
    <property type="entry name" value="F-box-like"/>
    <property type="match status" value="1"/>
</dbReference>
<evidence type="ECO:0000313" key="2">
    <source>
        <dbReference type="EMBL" id="KAH7094403.1"/>
    </source>
</evidence>
<name>A0A8K0W3Z8_9PLEO</name>
<protein>
    <recommendedName>
        <fullName evidence="1">F-box domain-containing protein</fullName>
    </recommendedName>
</protein>
<dbReference type="OrthoDB" id="5139943at2759"/>